<dbReference type="Proteomes" id="UP000216752">
    <property type="component" value="Chromosome"/>
</dbReference>
<keyword evidence="2" id="KW-1185">Reference proteome</keyword>
<evidence type="ECO:0000313" key="2">
    <source>
        <dbReference type="Proteomes" id="UP000216752"/>
    </source>
</evidence>
<reference evidence="1" key="1">
    <citation type="submission" date="2024-05" db="EMBL/GenBank/DDBJ databases">
        <title>Isolation and characterization of Sporomusa carbonis sp. nov., a carboxydotrophic hydrogenogen in the genus of Sporomusa isolated from a charcoal burning pile.</title>
        <authorList>
            <person name="Boeer T."/>
            <person name="Rosenbaum F."/>
            <person name="Eysell L."/>
            <person name="Mueller V."/>
            <person name="Daniel R."/>
            <person name="Poehlein A."/>
        </authorList>
    </citation>
    <scope>NUCLEOTIDE SEQUENCE [LARGE SCALE GENOMIC DNA]</scope>
    <source>
        <strain evidence="1">DSM 10669</strain>
    </source>
</reference>
<organism evidence="1 2">
    <name type="scientific">Sporomusa silvacetica DSM 10669</name>
    <dbReference type="NCBI Taxonomy" id="1123289"/>
    <lineage>
        <taxon>Bacteria</taxon>
        <taxon>Bacillati</taxon>
        <taxon>Bacillota</taxon>
        <taxon>Negativicutes</taxon>
        <taxon>Selenomonadales</taxon>
        <taxon>Sporomusaceae</taxon>
        <taxon>Sporomusa</taxon>
    </lineage>
</organism>
<dbReference type="EMBL" id="CP155573">
    <property type="protein sequence ID" value="XFO68472.1"/>
    <property type="molecule type" value="Genomic_DNA"/>
</dbReference>
<sequence length="73" mass="8009">MSNLNQTQLLRESLRTLVRKLGVLDRGEALCCGITLSQSYSIVEIGRAGIISVNRRRFSGLTKALSVDRSISS</sequence>
<proteinExistence type="predicted"/>
<evidence type="ECO:0000313" key="1">
    <source>
        <dbReference type="EMBL" id="XFO68472.1"/>
    </source>
</evidence>
<gene>
    <name evidence="1" type="ORF">SPSIL_046950</name>
</gene>
<accession>A0ABZ3ISS1</accession>
<name>A0ABZ3ISS1_9FIRM</name>
<protein>
    <submittedName>
        <fullName evidence="1">Uncharacterized protein</fullName>
    </submittedName>
</protein>